<dbReference type="Pfam" id="PF00754">
    <property type="entry name" value="F5_F8_type_C"/>
    <property type="match status" value="6"/>
</dbReference>
<dbReference type="Gene3D" id="2.60.120.260">
    <property type="entry name" value="Galactose-binding domain-like"/>
    <property type="match status" value="6"/>
</dbReference>
<dbReference type="Pfam" id="PF23344">
    <property type="entry name" value="ZP-N"/>
    <property type="match status" value="1"/>
</dbReference>
<dbReference type="CDD" id="cd00057">
    <property type="entry name" value="FA58C"/>
    <property type="match status" value="5"/>
</dbReference>
<dbReference type="OrthoDB" id="10046852at2759"/>
<feature type="domain" description="F5/8 type C" evidence="3">
    <location>
        <begin position="1024"/>
        <end position="1176"/>
    </location>
</feature>
<dbReference type="PROSITE" id="PS51034">
    <property type="entry name" value="ZP_2"/>
    <property type="match status" value="1"/>
</dbReference>
<dbReference type="SMART" id="SM00241">
    <property type="entry name" value="ZP"/>
    <property type="match status" value="1"/>
</dbReference>
<feature type="domain" description="F5/8 type C" evidence="3">
    <location>
        <begin position="666"/>
        <end position="730"/>
    </location>
</feature>
<dbReference type="Pfam" id="PF00100">
    <property type="entry name" value="Zona_pellucida"/>
    <property type="match status" value="1"/>
</dbReference>
<keyword evidence="1" id="KW-1015">Disulfide bond</keyword>
<feature type="compositionally biased region" description="Basic residues" evidence="2">
    <location>
        <begin position="633"/>
        <end position="643"/>
    </location>
</feature>
<dbReference type="EMBL" id="LSMT01000270">
    <property type="protein sequence ID" value="PFX21602.1"/>
    <property type="molecule type" value="Genomic_DNA"/>
</dbReference>
<feature type="domain" description="F5/8 type C" evidence="3">
    <location>
        <begin position="152"/>
        <end position="303"/>
    </location>
</feature>
<dbReference type="FunFam" id="2.60.120.260:FF:000016">
    <property type="entry name" value="Contactin-associated protein-like 4 isoform 1"/>
    <property type="match status" value="4"/>
</dbReference>
<evidence type="ECO:0000256" key="1">
    <source>
        <dbReference type="ARBA" id="ARBA00023157"/>
    </source>
</evidence>
<dbReference type="Proteomes" id="UP000225706">
    <property type="component" value="Unassembled WGS sequence"/>
</dbReference>
<dbReference type="Gene3D" id="2.60.40.3210">
    <property type="entry name" value="Zona pellucida, ZP-N domain"/>
    <property type="match status" value="1"/>
</dbReference>
<feature type="domain" description="F5/8 type C" evidence="3">
    <location>
        <begin position="733"/>
        <end position="828"/>
    </location>
</feature>
<dbReference type="InterPro" id="IPR055356">
    <property type="entry name" value="ZP-N"/>
</dbReference>
<gene>
    <name evidence="5" type="primary">EDIL3</name>
    <name evidence="5" type="ORF">AWC38_SpisGene13909</name>
</gene>
<dbReference type="PROSITE" id="PS01285">
    <property type="entry name" value="FA58C_1"/>
    <property type="match status" value="2"/>
</dbReference>
<proteinExistence type="predicted"/>
<organism evidence="5 6">
    <name type="scientific">Stylophora pistillata</name>
    <name type="common">Smooth cauliflower coral</name>
    <dbReference type="NCBI Taxonomy" id="50429"/>
    <lineage>
        <taxon>Eukaryota</taxon>
        <taxon>Metazoa</taxon>
        <taxon>Cnidaria</taxon>
        <taxon>Anthozoa</taxon>
        <taxon>Hexacorallia</taxon>
        <taxon>Scleractinia</taxon>
        <taxon>Astrocoeniina</taxon>
        <taxon>Pocilloporidae</taxon>
        <taxon>Stylophora</taxon>
    </lineage>
</organism>
<evidence type="ECO:0000313" key="6">
    <source>
        <dbReference type="Proteomes" id="UP000225706"/>
    </source>
</evidence>
<sequence>MGMENGQIRDTQITASSEFLRNHAAVQGRLNFKAGGGKTGSWSANINNGYQWLQVDLGRYKVVTGIATQGRNAVPQWVTLYELQYSEDEVTFVYYKEPGQSSPKRFVGNRDQETVVYHKLSTPIQARFIRIRPKSWYGWISLRMELYGCLGCFTPLGMENGRIKDAQITASSDYSVQHAAKFGRLNFKARGKKQGGWSAGITANSWIQVDLTKYTVVKGIATQGRNGYSQWVTKYKLQYSDDGVNFHYYGESDQNPPKVFEGNKDTDSIVYHHLYPPIKARFIRLRPTEWSVHVSLRMELYGCLDPSAKLQCNRNNMTIHVPKTLLPGINRVHLRLLDTECKAEEDDIYYSLTTPLTGCKTTRKHTTTAVVYSNMVLKVPTASKKAMIRELKIQFSCVYSSHGVVSSVGWRAVNRKVIISEEGEGNFTLVLNMFPDKKFEIPYKEEDFPLFVAQKRLFLEVSVISDRRLSIIADRCYTTPTRERENAQKYEFISKGCANYPSVVYHPAPSINLQRFSLETAKFIGTDSFVFVHCHVIVCNATDPDSQCAKKCPSGNRGKRQVSDHEIDERYSLTQGPLLHVSAKKKEKESNGETSNEKNGDSTRLLVSIKKFILTLKYHDHRIPSGGNSFPRRSNKSSLRTRPRFGPSLSRRGCGVVCLGSGSGSVSVSSDEVVVVVVLRKNTVKILKGNRDRDSVVYHKLNPPIQARYIRLRPTAWYRHISLRMELYGCQECSGPLGMESGRIQDAQITASSEWDRNHAAIQGRLNFKAGGGKQGGWSARQNNGNQWIQVALGSYTKLTSIATQGRNAHNQWVTAYKLQHSDDGVNFYYYKSPGQSSPTVLSSPQKLQPTAWYGHISLRMELYGCQECSGPLGMESRHIQDAQITASSEWDRNHAAIQGRLNFKAGGGKQGGWSARQNNGNQWIQVALGSYTKLTSIATQGRNAHNQWVTAYKLQHSDDGVNFYYYKSPGQSSPTILKGNRDRDSVVYHKLNPPIQARYIRLRPTAWYRHISLRMEVYGCQECSGPLGMESRHIQDAQITASSEWDGNHAAIQGRLNFKAGGGKQGGWSARQNNGNQWIQVALGSYTKLTSIATQGRNAHNQWVTAYKLQYSDDGVNFYYYKSPGQSSPMILKGNRDRDSVVYHNLNPPIQARYIRLRPTAWYRHISLRMEVYGCQGVKNVKNAEIQDF</sequence>
<name>A0A2B4RZD6_STYPI</name>
<comment type="caution">
    <text evidence="5">The sequence shown here is derived from an EMBL/GenBank/DDBJ whole genome shotgun (WGS) entry which is preliminary data.</text>
</comment>
<dbReference type="PROSITE" id="PS01286">
    <property type="entry name" value="FA58C_2"/>
    <property type="match status" value="6"/>
</dbReference>
<dbReference type="PROSITE" id="PS50022">
    <property type="entry name" value="FA58C_3"/>
    <property type="match status" value="6"/>
</dbReference>
<feature type="compositionally biased region" description="Basic and acidic residues" evidence="2">
    <location>
        <begin position="584"/>
        <end position="600"/>
    </location>
</feature>
<dbReference type="InterPro" id="IPR055355">
    <property type="entry name" value="ZP-C"/>
</dbReference>
<evidence type="ECO:0000313" key="5">
    <source>
        <dbReference type="EMBL" id="PFX21602.1"/>
    </source>
</evidence>
<dbReference type="InterPro" id="IPR001507">
    <property type="entry name" value="ZP_dom"/>
</dbReference>
<evidence type="ECO:0000256" key="2">
    <source>
        <dbReference type="SAM" id="MobiDB-lite"/>
    </source>
</evidence>
<accession>A0A2B4RZD6</accession>
<feature type="region of interest" description="Disordered" evidence="2">
    <location>
        <begin position="578"/>
        <end position="600"/>
    </location>
</feature>
<dbReference type="AlphaFoldDB" id="A0A2B4RZD6"/>
<keyword evidence="6" id="KW-1185">Reference proteome</keyword>
<reference evidence="6" key="1">
    <citation type="journal article" date="2017" name="bioRxiv">
        <title>Comparative analysis of the genomes of Stylophora pistillata and Acropora digitifera provides evidence for extensive differences between species of corals.</title>
        <authorList>
            <person name="Voolstra C.R."/>
            <person name="Li Y."/>
            <person name="Liew Y.J."/>
            <person name="Baumgarten S."/>
            <person name="Zoccola D."/>
            <person name="Flot J.-F."/>
            <person name="Tambutte S."/>
            <person name="Allemand D."/>
            <person name="Aranda M."/>
        </authorList>
    </citation>
    <scope>NUCLEOTIDE SEQUENCE [LARGE SCALE GENOMIC DNA]</scope>
</reference>
<evidence type="ECO:0000259" key="3">
    <source>
        <dbReference type="PROSITE" id="PS50022"/>
    </source>
</evidence>
<dbReference type="STRING" id="50429.A0A2B4RZD6"/>
<dbReference type="InterPro" id="IPR042235">
    <property type="entry name" value="ZP-C_dom"/>
</dbReference>
<dbReference type="SMART" id="SM00231">
    <property type="entry name" value="FA58C"/>
    <property type="match status" value="6"/>
</dbReference>
<feature type="domain" description="F5/8 type C" evidence="3">
    <location>
        <begin position="869"/>
        <end position="1021"/>
    </location>
</feature>
<feature type="domain" description="ZP" evidence="4">
    <location>
        <begin position="311"/>
        <end position="555"/>
    </location>
</feature>
<dbReference type="PANTHER" id="PTHR24543:SF325">
    <property type="entry name" value="F5_8 TYPE C DOMAIN-CONTAINING PROTEIN"/>
    <property type="match status" value="1"/>
</dbReference>
<dbReference type="Gene3D" id="2.60.40.4100">
    <property type="entry name" value="Zona pellucida, ZP-C domain"/>
    <property type="match status" value="1"/>
</dbReference>
<dbReference type="SUPFAM" id="SSF49785">
    <property type="entry name" value="Galactose-binding domain-like"/>
    <property type="match status" value="6"/>
</dbReference>
<feature type="region of interest" description="Disordered" evidence="2">
    <location>
        <begin position="624"/>
        <end position="645"/>
    </location>
</feature>
<evidence type="ECO:0000259" key="4">
    <source>
        <dbReference type="PROSITE" id="PS51034"/>
    </source>
</evidence>
<feature type="domain" description="F5/8 type C" evidence="3">
    <location>
        <begin position="1"/>
        <end position="149"/>
    </location>
</feature>
<dbReference type="InterPro" id="IPR008979">
    <property type="entry name" value="Galactose-bd-like_sf"/>
</dbReference>
<dbReference type="PANTHER" id="PTHR24543">
    <property type="entry name" value="MULTICOPPER OXIDASE-RELATED"/>
    <property type="match status" value="1"/>
</dbReference>
<protein>
    <submittedName>
        <fullName evidence="5">EGF-like repeat and discoidin I-like domain-containing protein 3</fullName>
    </submittedName>
</protein>
<dbReference type="InterPro" id="IPR000421">
    <property type="entry name" value="FA58C"/>
</dbReference>